<reference evidence="4" key="1">
    <citation type="journal article" date="2014" name="Int. J. Syst. Evol. Microbiol.">
        <title>Complete genome sequence of Corynebacterium casei LMG S-19264T (=DSM 44701T), isolated from a smear-ripened cheese.</title>
        <authorList>
            <consortium name="US DOE Joint Genome Institute (JGI-PGF)"/>
            <person name="Walter F."/>
            <person name="Albersmeier A."/>
            <person name="Kalinowski J."/>
            <person name="Ruckert C."/>
        </authorList>
    </citation>
    <scope>NUCLEOTIDE SEQUENCE</scope>
    <source>
        <strain evidence="4">VKM Ac-2007</strain>
    </source>
</reference>
<evidence type="ECO:0000259" key="3">
    <source>
        <dbReference type="Pfam" id="PF01494"/>
    </source>
</evidence>
<dbReference type="SUPFAM" id="SSF51905">
    <property type="entry name" value="FAD/NAD(P)-binding domain"/>
    <property type="match status" value="1"/>
</dbReference>
<dbReference type="GO" id="GO:0043639">
    <property type="term" value="P:benzoate catabolic process"/>
    <property type="evidence" value="ECO:0007669"/>
    <property type="project" value="InterPro"/>
</dbReference>
<evidence type="ECO:0000313" key="5">
    <source>
        <dbReference type="Proteomes" id="UP001143474"/>
    </source>
</evidence>
<name>A0A9W6I6P5_9ACTN</name>
<dbReference type="GO" id="GO:0018659">
    <property type="term" value="F:4-hydroxybenzoate 3-monooxygenase activity"/>
    <property type="evidence" value="ECO:0007669"/>
    <property type="project" value="InterPro"/>
</dbReference>
<dbReference type="Gene3D" id="3.30.9.10">
    <property type="entry name" value="D-Amino Acid Oxidase, subunit A, domain 2"/>
    <property type="match status" value="1"/>
</dbReference>
<dbReference type="InterPro" id="IPR002938">
    <property type="entry name" value="FAD-bd"/>
</dbReference>
<protein>
    <submittedName>
        <fullName evidence="4">4-hydroxybenzoate 3-monooxygenase</fullName>
    </submittedName>
</protein>
<dbReference type="EMBL" id="BSEV01000015">
    <property type="protein sequence ID" value="GLK12239.1"/>
    <property type="molecule type" value="Genomic_DNA"/>
</dbReference>
<keyword evidence="2" id="KW-0274">FAD</keyword>
<reference evidence="4" key="2">
    <citation type="submission" date="2023-01" db="EMBL/GenBank/DDBJ databases">
        <authorList>
            <person name="Sun Q."/>
            <person name="Evtushenko L."/>
        </authorList>
    </citation>
    <scope>NUCLEOTIDE SEQUENCE</scope>
    <source>
        <strain evidence="4">VKM Ac-2007</strain>
    </source>
</reference>
<dbReference type="GO" id="GO:0071949">
    <property type="term" value="F:FAD binding"/>
    <property type="evidence" value="ECO:0007669"/>
    <property type="project" value="InterPro"/>
</dbReference>
<keyword evidence="5" id="KW-1185">Reference proteome</keyword>
<dbReference type="Pfam" id="PF01494">
    <property type="entry name" value="FAD_binding_3"/>
    <property type="match status" value="1"/>
</dbReference>
<dbReference type="InterPro" id="IPR036188">
    <property type="entry name" value="FAD/NAD-bd_sf"/>
</dbReference>
<accession>A0A9W6I6P5</accession>
<dbReference type="NCBIfam" id="TIGR02360">
    <property type="entry name" value="pbenz_hydroxyl"/>
    <property type="match status" value="1"/>
</dbReference>
<gene>
    <name evidence="4" type="primary">pobA</name>
    <name evidence="4" type="ORF">GCM10017600_56480</name>
</gene>
<evidence type="ECO:0000256" key="1">
    <source>
        <dbReference type="ARBA" id="ARBA00022630"/>
    </source>
</evidence>
<dbReference type="InterPro" id="IPR050641">
    <property type="entry name" value="RIFMO-like"/>
</dbReference>
<dbReference type="PRINTS" id="PR00420">
    <property type="entry name" value="RNGMNOXGNASE"/>
</dbReference>
<dbReference type="RefSeq" id="WP_271220578.1">
    <property type="nucleotide sequence ID" value="NZ_BAAAVD010000004.1"/>
</dbReference>
<dbReference type="Gene3D" id="3.50.50.60">
    <property type="entry name" value="FAD/NAD(P)-binding domain"/>
    <property type="match status" value="1"/>
</dbReference>
<dbReference type="NCBIfam" id="NF006091">
    <property type="entry name" value="PRK08243.1"/>
    <property type="match status" value="1"/>
</dbReference>
<evidence type="ECO:0000313" key="4">
    <source>
        <dbReference type="EMBL" id="GLK12239.1"/>
    </source>
</evidence>
<comment type="caution">
    <text evidence="4">The sequence shown here is derived from an EMBL/GenBank/DDBJ whole genome shotgun (WGS) entry which is preliminary data.</text>
</comment>
<proteinExistence type="predicted"/>
<organism evidence="4 5">
    <name type="scientific">Streptosporangium carneum</name>
    <dbReference type="NCBI Taxonomy" id="47481"/>
    <lineage>
        <taxon>Bacteria</taxon>
        <taxon>Bacillati</taxon>
        <taxon>Actinomycetota</taxon>
        <taxon>Actinomycetes</taxon>
        <taxon>Streptosporangiales</taxon>
        <taxon>Streptosporangiaceae</taxon>
        <taxon>Streptosporangium</taxon>
    </lineage>
</organism>
<dbReference type="InterPro" id="IPR012733">
    <property type="entry name" value="HB_mOase"/>
</dbReference>
<dbReference type="Proteomes" id="UP001143474">
    <property type="component" value="Unassembled WGS sequence"/>
</dbReference>
<dbReference type="PANTHER" id="PTHR43004:SF3">
    <property type="entry name" value="P-HYDROXYBENZOATE HYDROXYLASE"/>
    <property type="match status" value="1"/>
</dbReference>
<dbReference type="PANTHER" id="PTHR43004">
    <property type="entry name" value="TRK SYSTEM POTASSIUM UPTAKE PROTEIN"/>
    <property type="match status" value="1"/>
</dbReference>
<sequence length="405" mass="44846">MRTQVGIIGAGPAGLLLSHLLHLRGIDSVVLERRSREHVERRVRAGVLEQGTVETLVAAGVGERLRREGLVHRGIELRYGGAGHRVPFERLVPGRTVTVYGQQEVVKDLVAARLAAGGDVRFEVDDVTVHDADTDRPHLSFGGERLDCDVIAGCDGFHGVSRSSIPEGVLTVHERDYPFAWLGVLARVRPSAEELIYARTERGFALHSMRSPEVSRFYLQVPAGEDIVDWPDERIWAELRTRLETVPGFTLATGEILEKGVTPMRGFVAEPMRHGRLFLAGDAAHIVPPTGAKGLNLAVADVRVLTEALTHWYATGSTGLLDDYSDTCLRRVWRAQHFSWWMTTLLHTFDSDDAYARRLQVSHLDYVTSSEAAATTLAENYVGLPYERDLADPIPEAPRARKANE</sequence>
<feature type="domain" description="FAD-binding" evidence="3">
    <location>
        <begin position="2"/>
        <end position="338"/>
    </location>
</feature>
<evidence type="ECO:0000256" key="2">
    <source>
        <dbReference type="ARBA" id="ARBA00022827"/>
    </source>
</evidence>
<dbReference type="AlphaFoldDB" id="A0A9W6I6P5"/>
<keyword evidence="1" id="KW-0285">Flavoprotein</keyword>
<dbReference type="SUPFAM" id="SSF54373">
    <property type="entry name" value="FAD-linked reductases, C-terminal domain"/>
    <property type="match status" value="1"/>
</dbReference>